<protein>
    <recommendedName>
        <fullName evidence="1">Transposase IS204/IS1001/IS1096/IS1165 DDE domain-containing protein</fullName>
    </recommendedName>
</protein>
<gene>
    <name evidence="2" type="ORF">DSM107010_68480</name>
</gene>
<sequence>MPQFPPLTACRASYLIVKREENREREDTELLRQLVAQHPNLAIAVELADKFLRLLRQQQGEAFEAWLIKAMKSSFKPFQTFAEGLFNDYAAVKASMMSNVSNDPVEGLNNQLKMLKRQMYGRAGLELGFVKWIVSREKVRKESDR</sequence>
<keyword evidence="3" id="KW-1185">Reference proteome</keyword>
<comment type="caution">
    <text evidence="2">The sequence shown here is derived from an EMBL/GenBank/DDBJ whole genome shotgun (WGS) entry which is preliminary data.</text>
</comment>
<dbReference type="Proteomes" id="UP000282574">
    <property type="component" value="Unassembled WGS sequence"/>
</dbReference>
<dbReference type="InterPro" id="IPR002560">
    <property type="entry name" value="Transposase_DDE"/>
</dbReference>
<evidence type="ECO:0000259" key="1">
    <source>
        <dbReference type="Pfam" id="PF01610"/>
    </source>
</evidence>
<dbReference type="PANTHER" id="PTHR33498:SF1">
    <property type="entry name" value="TRANSPOSASE FOR INSERTION SEQUENCE ELEMENT IS1557"/>
    <property type="match status" value="1"/>
</dbReference>
<organism evidence="2 3">
    <name type="scientific">Chroococcidiopsis cubana SAG 39.79</name>
    <dbReference type="NCBI Taxonomy" id="388085"/>
    <lineage>
        <taxon>Bacteria</taxon>
        <taxon>Bacillati</taxon>
        <taxon>Cyanobacteriota</taxon>
        <taxon>Cyanophyceae</taxon>
        <taxon>Chroococcidiopsidales</taxon>
        <taxon>Chroococcidiopsidaceae</taxon>
        <taxon>Chroococcidiopsis</taxon>
    </lineage>
</organism>
<feature type="domain" description="Transposase IS204/IS1001/IS1096/IS1165 DDE" evidence="1">
    <location>
        <begin position="11"/>
        <end position="121"/>
    </location>
</feature>
<dbReference type="AlphaFoldDB" id="A0AB37U9D2"/>
<name>A0AB37U9D2_9CYAN</name>
<dbReference type="RefSeq" id="WP_106167490.1">
    <property type="nucleotide sequence ID" value="NZ_JAVKZF010000004.1"/>
</dbReference>
<accession>A0AB37U9D2</accession>
<evidence type="ECO:0000313" key="3">
    <source>
        <dbReference type="Proteomes" id="UP000282574"/>
    </source>
</evidence>
<reference evidence="2 3" key="1">
    <citation type="journal article" date="2019" name="Genome Biol. Evol.">
        <title>Day and night: Metabolic profiles and evolutionary relationships of six axenic non-marine cyanobacteria.</title>
        <authorList>
            <person name="Will S.E."/>
            <person name="Henke P."/>
            <person name="Boedeker C."/>
            <person name="Huang S."/>
            <person name="Brinkmann H."/>
            <person name="Rohde M."/>
            <person name="Jarek M."/>
            <person name="Friedl T."/>
            <person name="Seufert S."/>
            <person name="Schumacher M."/>
            <person name="Overmann J."/>
            <person name="Neumann-Schaal M."/>
            <person name="Petersen J."/>
        </authorList>
    </citation>
    <scope>NUCLEOTIDE SEQUENCE [LARGE SCALE GENOMIC DNA]</scope>
    <source>
        <strain evidence="2 3">SAG 39.79</strain>
    </source>
</reference>
<dbReference type="PANTHER" id="PTHR33498">
    <property type="entry name" value="TRANSPOSASE FOR INSERTION SEQUENCE ELEMENT IS1557"/>
    <property type="match status" value="1"/>
</dbReference>
<dbReference type="InterPro" id="IPR047951">
    <property type="entry name" value="Transpos_ISL3"/>
</dbReference>
<proteinExistence type="predicted"/>
<evidence type="ECO:0000313" key="2">
    <source>
        <dbReference type="EMBL" id="RUT00283.1"/>
    </source>
</evidence>
<dbReference type="Pfam" id="PF01610">
    <property type="entry name" value="DDE_Tnp_ISL3"/>
    <property type="match status" value="1"/>
</dbReference>
<dbReference type="EMBL" id="RSCK01000150">
    <property type="protein sequence ID" value="RUT00283.1"/>
    <property type="molecule type" value="Genomic_DNA"/>
</dbReference>